<dbReference type="EMBL" id="ML987190">
    <property type="protein sequence ID" value="KAF2254201.1"/>
    <property type="molecule type" value="Genomic_DNA"/>
</dbReference>
<dbReference type="GO" id="GO:0004672">
    <property type="term" value="F:protein kinase activity"/>
    <property type="evidence" value="ECO:0007669"/>
    <property type="project" value="InterPro"/>
</dbReference>
<dbReference type="Gene3D" id="1.10.510.10">
    <property type="entry name" value="Transferase(Phosphotransferase) domain 1"/>
    <property type="match status" value="1"/>
</dbReference>
<organism evidence="2 3">
    <name type="scientific">Trematosphaeria pertusa</name>
    <dbReference type="NCBI Taxonomy" id="390896"/>
    <lineage>
        <taxon>Eukaryota</taxon>
        <taxon>Fungi</taxon>
        <taxon>Dikarya</taxon>
        <taxon>Ascomycota</taxon>
        <taxon>Pezizomycotina</taxon>
        <taxon>Dothideomycetes</taxon>
        <taxon>Pleosporomycetidae</taxon>
        <taxon>Pleosporales</taxon>
        <taxon>Massarineae</taxon>
        <taxon>Trematosphaeriaceae</taxon>
        <taxon>Trematosphaeria</taxon>
    </lineage>
</organism>
<dbReference type="InterPro" id="IPR011009">
    <property type="entry name" value="Kinase-like_dom_sf"/>
</dbReference>
<evidence type="ECO:0000313" key="2">
    <source>
        <dbReference type="EMBL" id="KAF2254201.1"/>
    </source>
</evidence>
<dbReference type="GeneID" id="54584109"/>
<protein>
    <recommendedName>
        <fullName evidence="1">Protein kinase domain-containing protein</fullName>
    </recommendedName>
</protein>
<dbReference type="PROSITE" id="PS50011">
    <property type="entry name" value="PROTEIN_KINASE_DOM"/>
    <property type="match status" value="1"/>
</dbReference>
<proteinExistence type="predicted"/>
<accession>A0A6A6IUG6</accession>
<sequence>MVQVLNAVQRFTRVDGGIKFICSQVLFRQDGITYCARSPSRHVGQEVDVGKLDSIMPIPPEAYCPLLPPGCVIAPDPSHCHIKTPNLTSFGGVADLAGLVLQELATCEILRKHPHPNIATYYGCLASGGRVIALCFKGYPESLMDKINPGHLNKSAFILSEDRGAERKKAARYLPGIEEGIRHLHAHGRIHNDPNPANVMISEDDAPVIIDFDSSSAPGTGLDKVKRTYGYNDFDALAELRVWLTGSSPTEFQFKEWTS</sequence>
<dbReference type="SUPFAM" id="SSF56112">
    <property type="entry name" value="Protein kinase-like (PK-like)"/>
    <property type="match status" value="1"/>
</dbReference>
<dbReference type="RefSeq" id="XP_033689205.1">
    <property type="nucleotide sequence ID" value="XM_033830779.1"/>
</dbReference>
<dbReference type="Proteomes" id="UP000800094">
    <property type="component" value="Unassembled WGS sequence"/>
</dbReference>
<dbReference type="InterPro" id="IPR000719">
    <property type="entry name" value="Prot_kinase_dom"/>
</dbReference>
<dbReference type="Pfam" id="PF00069">
    <property type="entry name" value="Pkinase"/>
    <property type="match status" value="1"/>
</dbReference>
<evidence type="ECO:0000313" key="3">
    <source>
        <dbReference type="Proteomes" id="UP000800094"/>
    </source>
</evidence>
<feature type="domain" description="Protein kinase" evidence="1">
    <location>
        <begin position="41"/>
        <end position="259"/>
    </location>
</feature>
<dbReference type="GO" id="GO:0005524">
    <property type="term" value="F:ATP binding"/>
    <property type="evidence" value="ECO:0007669"/>
    <property type="project" value="InterPro"/>
</dbReference>
<name>A0A6A6IUG6_9PLEO</name>
<dbReference type="OrthoDB" id="4062651at2759"/>
<dbReference type="AlphaFoldDB" id="A0A6A6IUG6"/>
<evidence type="ECO:0000259" key="1">
    <source>
        <dbReference type="PROSITE" id="PS50011"/>
    </source>
</evidence>
<gene>
    <name evidence="2" type="ORF">BU26DRAFT_527479</name>
</gene>
<keyword evidence="3" id="KW-1185">Reference proteome</keyword>
<reference evidence="2" key="1">
    <citation type="journal article" date="2020" name="Stud. Mycol.">
        <title>101 Dothideomycetes genomes: a test case for predicting lifestyles and emergence of pathogens.</title>
        <authorList>
            <person name="Haridas S."/>
            <person name="Albert R."/>
            <person name="Binder M."/>
            <person name="Bloem J."/>
            <person name="Labutti K."/>
            <person name="Salamov A."/>
            <person name="Andreopoulos B."/>
            <person name="Baker S."/>
            <person name="Barry K."/>
            <person name="Bills G."/>
            <person name="Bluhm B."/>
            <person name="Cannon C."/>
            <person name="Castanera R."/>
            <person name="Culley D."/>
            <person name="Daum C."/>
            <person name="Ezra D."/>
            <person name="Gonzalez J."/>
            <person name="Henrissat B."/>
            <person name="Kuo A."/>
            <person name="Liang C."/>
            <person name="Lipzen A."/>
            <person name="Lutzoni F."/>
            <person name="Magnuson J."/>
            <person name="Mondo S."/>
            <person name="Nolan M."/>
            <person name="Ohm R."/>
            <person name="Pangilinan J."/>
            <person name="Park H.-J."/>
            <person name="Ramirez L."/>
            <person name="Alfaro M."/>
            <person name="Sun H."/>
            <person name="Tritt A."/>
            <person name="Yoshinaga Y."/>
            <person name="Zwiers L.-H."/>
            <person name="Turgeon B."/>
            <person name="Goodwin S."/>
            <person name="Spatafora J."/>
            <person name="Crous P."/>
            <person name="Grigoriev I."/>
        </authorList>
    </citation>
    <scope>NUCLEOTIDE SEQUENCE</scope>
    <source>
        <strain evidence="2">CBS 122368</strain>
    </source>
</reference>